<dbReference type="PANTHER" id="PTHR10612">
    <property type="entry name" value="APOLIPOPROTEIN D"/>
    <property type="match status" value="1"/>
</dbReference>
<dbReference type="Pfam" id="PF08212">
    <property type="entry name" value="Lipocalin_2"/>
    <property type="match status" value="1"/>
</dbReference>
<evidence type="ECO:0000256" key="2">
    <source>
        <dbReference type="PIRNR" id="PIRNR036893"/>
    </source>
</evidence>
<dbReference type="GO" id="GO:0005737">
    <property type="term" value="C:cytoplasm"/>
    <property type="evidence" value="ECO:0007669"/>
    <property type="project" value="TreeGrafter"/>
</dbReference>
<protein>
    <recommendedName>
        <fullName evidence="3">Lipocalin/cytosolic fatty-acid binding domain-containing protein</fullName>
    </recommendedName>
</protein>
<name>A0A8K0DGE1_IGNLU</name>
<dbReference type="AlphaFoldDB" id="A0A8K0DGE1"/>
<proteinExistence type="inferred from homology"/>
<evidence type="ECO:0000259" key="3">
    <source>
        <dbReference type="Pfam" id="PF08212"/>
    </source>
</evidence>
<dbReference type="GO" id="GO:0006629">
    <property type="term" value="P:lipid metabolic process"/>
    <property type="evidence" value="ECO:0007669"/>
    <property type="project" value="TreeGrafter"/>
</dbReference>
<comment type="similarity">
    <text evidence="1 2">Belongs to the calycin superfamily. Lipocalin family.</text>
</comment>
<feature type="signal peptide" evidence="2">
    <location>
        <begin position="1"/>
        <end position="19"/>
    </location>
</feature>
<dbReference type="EMBL" id="VTPC01001117">
    <property type="protein sequence ID" value="KAF2903062.1"/>
    <property type="molecule type" value="Genomic_DNA"/>
</dbReference>
<dbReference type="OrthoDB" id="6770299at2759"/>
<dbReference type="Proteomes" id="UP000801492">
    <property type="component" value="Unassembled WGS sequence"/>
</dbReference>
<dbReference type="Gene3D" id="2.40.128.20">
    <property type="match status" value="1"/>
</dbReference>
<evidence type="ECO:0000313" key="4">
    <source>
        <dbReference type="EMBL" id="KAF2903062.1"/>
    </source>
</evidence>
<gene>
    <name evidence="4" type="ORF">ILUMI_03118</name>
</gene>
<dbReference type="InterPro" id="IPR012674">
    <property type="entry name" value="Calycin"/>
</dbReference>
<dbReference type="GO" id="GO:0000302">
    <property type="term" value="P:response to reactive oxygen species"/>
    <property type="evidence" value="ECO:0007669"/>
    <property type="project" value="TreeGrafter"/>
</dbReference>
<keyword evidence="5" id="KW-1185">Reference proteome</keyword>
<comment type="caution">
    <text evidence="4">The sequence shown here is derived from an EMBL/GenBank/DDBJ whole genome shotgun (WGS) entry which is preliminary data.</text>
</comment>
<dbReference type="PANTHER" id="PTHR10612:SF62">
    <property type="entry name" value="LIPOCALIN_CYTOSOLIC FATTY-ACID BINDING DOMAIN-CONTAINING PROTEIN"/>
    <property type="match status" value="1"/>
</dbReference>
<evidence type="ECO:0000313" key="5">
    <source>
        <dbReference type="Proteomes" id="UP000801492"/>
    </source>
</evidence>
<dbReference type="InterPro" id="IPR000566">
    <property type="entry name" value="Lipocln_cytosolic_FA-bd_dom"/>
</dbReference>
<organism evidence="4 5">
    <name type="scientific">Ignelater luminosus</name>
    <name type="common">Cucubano</name>
    <name type="synonym">Pyrophorus luminosus</name>
    <dbReference type="NCBI Taxonomy" id="2038154"/>
    <lineage>
        <taxon>Eukaryota</taxon>
        <taxon>Metazoa</taxon>
        <taxon>Ecdysozoa</taxon>
        <taxon>Arthropoda</taxon>
        <taxon>Hexapoda</taxon>
        <taxon>Insecta</taxon>
        <taxon>Pterygota</taxon>
        <taxon>Neoptera</taxon>
        <taxon>Endopterygota</taxon>
        <taxon>Coleoptera</taxon>
        <taxon>Polyphaga</taxon>
        <taxon>Elateriformia</taxon>
        <taxon>Elateroidea</taxon>
        <taxon>Elateridae</taxon>
        <taxon>Agrypninae</taxon>
        <taxon>Pyrophorini</taxon>
        <taxon>Ignelater</taxon>
    </lineage>
</organism>
<sequence>METSKKIIFLFIFLSAVFAEDELIFDGKCPEEVATVDKFDYETFSGVWYEIKRYPNTIITEECAVARYIPLKYNNYNLTYLSRNIEKKTTTKRQLVYDKEIIKSNDIKYDVYFKCKKDNFQHHVLYTDYVTFSIVWGCIDNKNDEDKEENKQRLFVYSRTKTLDDEALEKIEKKLAEHGIDHSQLQNVEQKIEVCGDVIAEAPVWKGCPDEACNEMECTVPTRFGI</sequence>
<evidence type="ECO:0000256" key="1">
    <source>
        <dbReference type="ARBA" id="ARBA00006889"/>
    </source>
</evidence>
<dbReference type="InterPro" id="IPR022271">
    <property type="entry name" value="Lipocalin_ApoD"/>
</dbReference>
<feature type="chain" id="PRO_5035498735" description="Lipocalin/cytosolic fatty-acid binding domain-containing protein" evidence="2">
    <location>
        <begin position="20"/>
        <end position="226"/>
    </location>
</feature>
<accession>A0A8K0DGE1</accession>
<feature type="domain" description="Lipocalin/cytosolic fatty-acid binding" evidence="3">
    <location>
        <begin position="40"/>
        <end position="190"/>
    </location>
</feature>
<reference evidence="4" key="1">
    <citation type="submission" date="2019-08" db="EMBL/GenBank/DDBJ databases">
        <title>The genome of the North American firefly Photinus pyralis.</title>
        <authorList>
            <consortium name="Photinus pyralis genome working group"/>
            <person name="Fallon T.R."/>
            <person name="Sander Lower S.E."/>
            <person name="Weng J.-K."/>
        </authorList>
    </citation>
    <scope>NUCLEOTIDE SEQUENCE</scope>
    <source>
        <strain evidence="4">TRF0915ILg1</strain>
        <tissue evidence="4">Whole body</tissue>
    </source>
</reference>
<dbReference type="SUPFAM" id="SSF50814">
    <property type="entry name" value="Lipocalins"/>
    <property type="match status" value="1"/>
</dbReference>
<dbReference type="PIRSF" id="PIRSF036893">
    <property type="entry name" value="Lipocalin_ApoD"/>
    <property type="match status" value="1"/>
</dbReference>
<keyword evidence="2" id="KW-0732">Signal</keyword>